<dbReference type="CDD" id="cd17324">
    <property type="entry name" value="MFS_NepI_like"/>
    <property type="match status" value="1"/>
</dbReference>
<dbReference type="PROSITE" id="PS50850">
    <property type="entry name" value="MFS"/>
    <property type="match status" value="1"/>
</dbReference>
<proteinExistence type="predicted"/>
<dbReference type="EMBL" id="BAAANL010000003">
    <property type="protein sequence ID" value="GAA1861166.1"/>
    <property type="molecule type" value="Genomic_DNA"/>
</dbReference>
<accession>A0ABP4ZK64</accession>
<dbReference type="PANTHER" id="PTHR43124">
    <property type="entry name" value="PURINE EFFLUX PUMP PBUE"/>
    <property type="match status" value="1"/>
</dbReference>
<keyword evidence="5 7" id="KW-0472">Membrane</keyword>
<dbReference type="Pfam" id="PF07690">
    <property type="entry name" value="MFS_1"/>
    <property type="match status" value="1"/>
</dbReference>
<evidence type="ECO:0000256" key="7">
    <source>
        <dbReference type="SAM" id="Phobius"/>
    </source>
</evidence>
<evidence type="ECO:0000256" key="3">
    <source>
        <dbReference type="ARBA" id="ARBA00022692"/>
    </source>
</evidence>
<feature type="transmembrane region" description="Helical" evidence="7">
    <location>
        <begin position="236"/>
        <end position="255"/>
    </location>
</feature>
<feature type="transmembrane region" description="Helical" evidence="7">
    <location>
        <begin position="330"/>
        <end position="351"/>
    </location>
</feature>
<dbReference type="InterPro" id="IPR020846">
    <property type="entry name" value="MFS_dom"/>
</dbReference>
<feature type="transmembrane region" description="Helical" evidence="7">
    <location>
        <begin position="42"/>
        <end position="63"/>
    </location>
</feature>
<dbReference type="SUPFAM" id="SSF103473">
    <property type="entry name" value="MFS general substrate transporter"/>
    <property type="match status" value="1"/>
</dbReference>
<evidence type="ECO:0000313" key="10">
    <source>
        <dbReference type="Proteomes" id="UP001501094"/>
    </source>
</evidence>
<feature type="transmembrane region" description="Helical" evidence="7">
    <location>
        <begin position="128"/>
        <end position="148"/>
    </location>
</feature>
<evidence type="ECO:0000259" key="8">
    <source>
        <dbReference type="PROSITE" id="PS50850"/>
    </source>
</evidence>
<dbReference type="Gene3D" id="1.20.1250.20">
    <property type="entry name" value="MFS general substrate transporter like domains"/>
    <property type="match status" value="1"/>
</dbReference>
<gene>
    <name evidence="9" type="ORF">GCM10009751_18530</name>
</gene>
<organism evidence="9 10">
    <name type="scientific">Myceligenerans crystallogenes</name>
    <dbReference type="NCBI Taxonomy" id="316335"/>
    <lineage>
        <taxon>Bacteria</taxon>
        <taxon>Bacillati</taxon>
        <taxon>Actinomycetota</taxon>
        <taxon>Actinomycetes</taxon>
        <taxon>Micrococcales</taxon>
        <taxon>Promicromonosporaceae</taxon>
        <taxon>Myceligenerans</taxon>
    </lineage>
</organism>
<comment type="subcellular location">
    <subcellularLocation>
        <location evidence="1">Cell membrane</location>
        <topology evidence="1">Multi-pass membrane protein</topology>
    </subcellularLocation>
</comment>
<evidence type="ECO:0000256" key="5">
    <source>
        <dbReference type="ARBA" id="ARBA00023136"/>
    </source>
</evidence>
<comment type="caution">
    <text evidence="9">The sequence shown here is derived from an EMBL/GenBank/DDBJ whole genome shotgun (WGS) entry which is preliminary data.</text>
</comment>
<dbReference type="InterPro" id="IPR011701">
    <property type="entry name" value="MFS"/>
</dbReference>
<dbReference type="InterPro" id="IPR050189">
    <property type="entry name" value="MFS_Efflux_Transporters"/>
</dbReference>
<feature type="transmembrane region" description="Helical" evidence="7">
    <location>
        <begin position="289"/>
        <end position="309"/>
    </location>
</feature>
<feature type="transmembrane region" description="Helical" evidence="7">
    <location>
        <begin position="95"/>
        <end position="116"/>
    </location>
</feature>
<feature type="domain" description="Major facilitator superfamily (MFS) profile" evidence="8">
    <location>
        <begin position="4"/>
        <end position="379"/>
    </location>
</feature>
<dbReference type="Proteomes" id="UP001501094">
    <property type="component" value="Unassembled WGS sequence"/>
</dbReference>
<dbReference type="InterPro" id="IPR036259">
    <property type="entry name" value="MFS_trans_sf"/>
</dbReference>
<feature type="transmembrane region" description="Helical" evidence="7">
    <location>
        <begin position="201"/>
        <end position="224"/>
    </location>
</feature>
<evidence type="ECO:0000256" key="2">
    <source>
        <dbReference type="ARBA" id="ARBA00022475"/>
    </source>
</evidence>
<dbReference type="PANTHER" id="PTHR43124:SF3">
    <property type="entry name" value="CHLORAMPHENICOL EFFLUX PUMP RV0191"/>
    <property type="match status" value="1"/>
</dbReference>
<keyword evidence="4 7" id="KW-1133">Transmembrane helix</keyword>
<feature type="transmembrane region" description="Helical" evidence="7">
    <location>
        <begin position="70"/>
        <end position="89"/>
    </location>
</feature>
<evidence type="ECO:0000256" key="4">
    <source>
        <dbReference type="ARBA" id="ARBA00022989"/>
    </source>
</evidence>
<evidence type="ECO:0000256" key="1">
    <source>
        <dbReference type="ARBA" id="ARBA00004651"/>
    </source>
</evidence>
<keyword evidence="3 7" id="KW-0812">Transmembrane</keyword>
<feature type="region of interest" description="Disordered" evidence="6">
    <location>
        <begin position="384"/>
        <end position="408"/>
    </location>
</feature>
<keyword evidence="10" id="KW-1185">Reference proteome</keyword>
<keyword evidence="2" id="KW-1003">Cell membrane</keyword>
<sequence length="408" mass="40766">MPIGLIALALGGFGIGLTEFGIVGLLPEIAGEFGVTESVAGLLVSGYALTVAIGAVLLTAAVVRFDRKRVLVSLMVLFILGNLISAVSPDYLTMLAGRVVAALCHGAFFGVGAVVATRMVKENQQASAIALMFGGLTVATVVGVPLGTFLGQQLGWRSTFWAITVIGVVTLAGILLLVPVTAAAQGGDLRKELVAFRKFQVWVSLLVGVLAFGAVVGAFTYIAFTLTEVSGFAPAAVPWLLVVFGVGAFAGNLVGGKIADRALTPSLVTLTALLAAVLTAFALTAENQVATVIGLVLLGAVGLGTAPGLQLRIMNFAPEAPTMASSANVAALNVGNAFGAWLGGVTIAAGYGFVSPLWVGASLAAGGLVVLLVGTAAARRPAGAAVADGEAGSGTPREPSSAVGTSAP</sequence>
<feature type="transmembrane region" description="Helical" evidence="7">
    <location>
        <begin position="262"/>
        <end position="283"/>
    </location>
</feature>
<feature type="transmembrane region" description="Helical" evidence="7">
    <location>
        <begin position="160"/>
        <end position="180"/>
    </location>
</feature>
<evidence type="ECO:0000313" key="9">
    <source>
        <dbReference type="EMBL" id="GAA1861166.1"/>
    </source>
</evidence>
<evidence type="ECO:0000256" key="6">
    <source>
        <dbReference type="SAM" id="MobiDB-lite"/>
    </source>
</evidence>
<protein>
    <submittedName>
        <fullName evidence="9">MFS transporter</fullName>
    </submittedName>
</protein>
<feature type="transmembrane region" description="Helical" evidence="7">
    <location>
        <begin position="357"/>
        <end position="378"/>
    </location>
</feature>
<dbReference type="RefSeq" id="WP_344101874.1">
    <property type="nucleotide sequence ID" value="NZ_BAAANL010000003.1"/>
</dbReference>
<reference evidence="10" key="1">
    <citation type="journal article" date="2019" name="Int. J. Syst. Evol. Microbiol.">
        <title>The Global Catalogue of Microorganisms (GCM) 10K type strain sequencing project: providing services to taxonomists for standard genome sequencing and annotation.</title>
        <authorList>
            <consortium name="The Broad Institute Genomics Platform"/>
            <consortium name="The Broad Institute Genome Sequencing Center for Infectious Disease"/>
            <person name="Wu L."/>
            <person name="Ma J."/>
        </authorList>
    </citation>
    <scope>NUCLEOTIDE SEQUENCE [LARGE SCALE GENOMIC DNA]</scope>
    <source>
        <strain evidence="10">JCM 14326</strain>
    </source>
</reference>
<name>A0ABP4ZK64_9MICO</name>